<proteinExistence type="predicted"/>
<sequence>MFSQHNNNHSDNIIAIVGSGLSGIAAFCQMVDKLIETSTETHKILLFEKEKEQFATGVPYTTDSPSIWTLNNPAAKLKLMANGITMADWMNIAREKWEPSFHGISEEYPPRALVGLFLKDQYTSYKSKALAHGIVIEEYIEEVIDLERDHDKWNLITNCQRHFSINTLFLCLGHAPNNQFSHLKESRNFFPAGTRVDDLKRIPKDVDVYIIGGQATFVDIALWLAYDNHHAGRIHVITRNPPIITTKGNNDACDASSIHGLTNILKTRYKKNTLRLSEAESLFWNAYSVAAKKPVDLSKLPRPQTALSYQIKKYKKDPLSDDSIGNVDELRSFIFNFYFSGCYAEFWDKLKDEDKADFNQRLYSFIFAYLTGITPLNAQLLLELYDRDLIVEENGLTSVRYDSNKKRFILKFSNDDEEEAEYLIDSSGLGYDISKQNANFSLLSNLVTKGYLVPARFGGIQLNDYGQAFNGENELQSNLICIGPAASYCHPVPTPYASFIAIDAVQKALSALTFNTTSFQLKAL</sequence>
<dbReference type="Pfam" id="PF13454">
    <property type="entry name" value="NAD_binding_9"/>
    <property type="match status" value="1"/>
</dbReference>
<dbReference type="SUPFAM" id="SSF51905">
    <property type="entry name" value="FAD/NAD(P)-binding domain"/>
    <property type="match status" value="1"/>
</dbReference>
<feature type="domain" description="FAD-dependent urate hydroxylase HpyO/Asp monooxygenase CreE-like FAD/NAD(P)-binding" evidence="1">
    <location>
        <begin position="15"/>
        <end position="174"/>
    </location>
</feature>
<name>A0A5E4PGG7_9COXI</name>
<dbReference type="KEGG" id="asip:AQUSIP_06910"/>
<evidence type="ECO:0000313" key="3">
    <source>
        <dbReference type="Proteomes" id="UP000324194"/>
    </source>
</evidence>
<dbReference type="AlphaFoldDB" id="A0A5E4PGG7"/>
<dbReference type="RefSeq" id="WP_148338683.1">
    <property type="nucleotide sequence ID" value="NZ_LR699119.1"/>
</dbReference>
<dbReference type="Gene3D" id="3.50.50.60">
    <property type="entry name" value="FAD/NAD(P)-binding domain"/>
    <property type="match status" value="1"/>
</dbReference>
<keyword evidence="3" id="KW-1185">Reference proteome</keyword>
<dbReference type="OrthoDB" id="5649673at2"/>
<evidence type="ECO:0000259" key="1">
    <source>
        <dbReference type="Pfam" id="PF13454"/>
    </source>
</evidence>
<organism evidence="2 3">
    <name type="scientific">Aquicella siphonis</name>
    <dbReference type="NCBI Taxonomy" id="254247"/>
    <lineage>
        <taxon>Bacteria</taxon>
        <taxon>Pseudomonadati</taxon>
        <taxon>Pseudomonadota</taxon>
        <taxon>Gammaproteobacteria</taxon>
        <taxon>Legionellales</taxon>
        <taxon>Coxiellaceae</taxon>
        <taxon>Aquicella</taxon>
    </lineage>
</organism>
<dbReference type="InterPro" id="IPR052189">
    <property type="entry name" value="L-asp_N-monooxygenase_NS-form"/>
</dbReference>
<gene>
    <name evidence="2" type="ORF">AQUSIP_06910</name>
</gene>
<dbReference type="InterPro" id="IPR038732">
    <property type="entry name" value="HpyO/CreE_NAD-binding"/>
</dbReference>
<reference evidence="2 3" key="1">
    <citation type="submission" date="2019-08" db="EMBL/GenBank/DDBJ databases">
        <authorList>
            <person name="Guy L."/>
        </authorList>
    </citation>
    <scope>NUCLEOTIDE SEQUENCE [LARGE SCALE GENOMIC DNA]</scope>
    <source>
        <strain evidence="2 3">SGT-108</strain>
    </source>
</reference>
<dbReference type="Proteomes" id="UP000324194">
    <property type="component" value="Chromosome 1"/>
</dbReference>
<protein>
    <recommendedName>
        <fullName evidence="1">FAD-dependent urate hydroxylase HpyO/Asp monooxygenase CreE-like FAD/NAD(P)-binding domain-containing protein</fullName>
    </recommendedName>
</protein>
<dbReference type="EMBL" id="LR699119">
    <property type="protein sequence ID" value="VVC75401.1"/>
    <property type="molecule type" value="Genomic_DNA"/>
</dbReference>
<dbReference type="PANTHER" id="PTHR40254">
    <property type="entry name" value="BLR0577 PROTEIN"/>
    <property type="match status" value="1"/>
</dbReference>
<evidence type="ECO:0000313" key="2">
    <source>
        <dbReference type="EMBL" id="VVC75401.1"/>
    </source>
</evidence>
<dbReference type="InterPro" id="IPR036188">
    <property type="entry name" value="FAD/NAD-bd_sf"/>
</dbReference>
<dbReference type="PANTHER" id="PTHR40254:SF1">
    <property type="entry name" value="BLR0577 PROTEIN"/>
    <property type="match status" value="1"/>
</dbReference>
<accession>A0A5E4PGG7</accession>